<evidence type="ECO:0000256" key="5">
    <source>
        <dbReference type="ARBA" id="ARBA00022833"/>
    </source>
</evidence>
<organism evidence="8 9">
    <name type="scientific">Luteolibacter soli</name>
    <dbReference type="NCBI Taxonomy" id="3135280"/>
    <lineage>
        <taxon>Bacteria</taxon>
        <taxon>Pseudomonadati</taxon>
        <taxon>Verrucomicrobiota</taxon>
        <taxon>Verrucomicrobiia</taxon>
        <taxon>Verrucomicrobiales</taxon>
        <taxon>Verrucomicrobiaceae</taxon>
        <taxon>Luteolibacter</taxon>
    </lineage>
</organism>
<dbReference type="PANTHER" id="PTHR15910">
    <property type="entry name" value="ARCHAEMETZINCIN"/>
    <property type="match status" value="1"/>
</dbReference>
<dbReference type="Proteomes" id="UP001371305">
    <property type="component" value="Unassembled WGS sequence"/>
</dbReference>
<dbReference type="InterPro" id="IPR012962">
    <property type="entry name" value="Pept_M54_archaemetzincn"/>
</dbReference>
<dbReference type="CDD" id="cd11375">
    <property type="entry name" value="Peptidase_M54"/>
    <property type="match status" value="1"/>
</dbReference>
<evidence type="ECO:0000313" key="8">
    <source>
        <dbReference type="EMBL" id="MEK7952053.1"/>
    </source>
</evidence>
<reference evidence="8 9" key="1">
    <citation type="submission" date="2024-04" db="EMBL/GenBank/DDBJ databases">
        <title>Luteolibacter sp. isolated from soil.</title>
        <authorList>
            <person name="An J."/>
        </authorList>
    </citation>
    <scope>NUCLEOTIDE SEQUENCE [LARGE SCALE GENOMIC DNA]</scope>
    <source>
        <strain evidence="8 9">Y139</strain>
    </source>
</reference>
<dbReference type="InterPro" id="IPR024079">
    <property type="entry name" value="MetalloPept_cat_dom_sf"/>
</dbReference>
<evidence type="ECO:0000256" key="7">
    <source>
        <dbReference type="SAM" id="SignalP"/>
    </source>
</evidence>
<evidence type="ECO:0000256" key="3">
    <source>
        <dbReference type="ARBA" id="ARBA00022723"/>
    </source>
</evidence>
<keyword evidence="3" id="KW-0479">Metal-binding</keyword>
<comment type="cofactor">
    <cofactor evidence="1">
        <name>Zn(2+)</name>
        <dbReference type="ChEBI" id="CHEBI:29105"/>
    </cofactor>
</comment>
<evidence type="ECO:0000256" key="6">
    <source>
        <dbReference type="ARBA" id="ARBA00023049"/>
    </source>
</evidence>
<keyword evidence="9" id="KW-1185">Reference proteome</keyword>
<accession>A0ABU9AX02</accession>
<dbReference type="Gene3D" id="3.40.390.10">
    <property type="entry name" value="Collagenase (Catalytic Domain)"/>
    <property type="match status" value="1"/>
</dbReference>
<keyword evidence="7" id="KW-0732">Signal</keyword>
<evidence type="ECO:0000256" key="1">
    <source>
        <dbReference type="ARBA" id="ARBA00001947"/>
    </source>
</evidence>
<dbReference type="RefSeq" id="WP_341405811.1">
    <property type="nucleotide sequence ID" value="NZ_JBBUKT010000006.1"/>
</dbReference>
<dbReference type="EMBL" id="JBBUKT010000006">
    <property type="protein sequence ID" value="MEK7952053.1"/>
    <property type="molecule type" value="Genomic_DNA"/>
</dbReference>
<name>A0ABU9AX02_9BACT</name>
<keyword evidence="5" id="KW-0862">Zinc</keyword>
<dbReference type="SUPFAM" id="SSF55486">
    <property type="entry name" value="Metalloproteases ('zincins'), catalytic domain"/>
    <property type="match status" value="1"/>
</dbReference>
<sequence>MFPRLLLLFLLAFTRLATAEEEKPAPIALQPLGGVKAERIEVVKRGLEEAFGVKVILLGNRPLPKSAWYAPRSRYRADNLLDHLKEIAPAKHPVVIGITEKDISTTKDEHVDWGIFGLGEIDGHACVVSTFRLGARGADEKKLRDRLRKVAIHEVGHVTGLPHCEAAGCVMRDAEASIETVDKESGAFCEPCKATSLKWLEAKSK</sequence>
<evidence type="ECO:0000256" key="4">
    <source>
        <dbReference type="ARBA" id="ARBA00022801"/>
    </source>
</evidence>
<dbReference type="PANTHER" id="PTHR15910:SF1">
    <property type="entry name" value="ARCHAEMETZINCIN-2"/>
    <property type="match status" value="1"/>
</dbReference>
<keyword evidence="4" id="KW-0378">Hydrolase</keyword>
<evidence type="ECO:0000256" key="2">
    <source>
        <dbReference type="ARBA" id="ARBA00022670"/>
    </source>
</evidence>
<keyword evidence="6" id="KW-0482">Metalloprotease</keyword>
<proteinExistence type="predicted"/>
<protein>
    <recommendedName>
        <fullName evidence="10">Zn-dependent protease</fullName>
    </recommendedName>
</protein>
<dbReference type="Pfam" id="PF07998">
    <property type="entry name" value="Peptidase_M54"/>
    <property type="match status" value="1"/>
</dbReference>
<evidence type="ECO:0008006" key="10">
    <source>
        <dbReference type="Google" id="ProtNLM"/>
    </source>
</evidence>
<comment type="caution">
    <text evidence="8">The sequence shown here is derived from an EMBL/GenBank/DDBJ whole genome shotgun (WGS) entry which is preliminary data.</text>
</comment>
<feature type="signal peptide" evidence="7">
    <location>
        <begin position="1"/>
        <end position="19"/>
    </location>
</feature>
<keyword evidence="2" id="KW-0645">Protease</keyword>
<feature type="chain" id="PRO_5045373706" description="Zn-dependent protease" evidence="7">
    <location>
        <begin position="20"/>
        <end position="205"/>
    </location>
</feature>
<evidence type="ECO:0000313" key="9">
    <source>
        <dbReference type="Proteomes" id="UP001371305"/>
    </source>
</evidence>
<gene>
    <name evidence="8" type="ORF">WKV53_16185</name>
</gene>